<protein>
    <submittedName>
        <fullName evidence="1">Uncharacterized protein</fullName>
    </submittedName>
</protein>
<sequence length="88" mass="10221">MPAPFRLIWSDAALRYLEQLHERAPGQAEAVVNAMEWMADSGFSLGAEVRPGRHYWPVPPQGVYYAERRTALYVESILDVRRRHTRRP</sequence>
<gene>
    <name evidence="1" type="ORF">JF887_00465</name>
</gene>
<dbReference type="AlphaFoldDB" id="A0A934KML1"/>
<comment type="caution">
    <text evidence="1">The sequence shown here is derived from an EMBL/GenBank/DDBJ whole genome shotgun (WGS) entry which is preliminary data.</text>
</comment>
<proteinExistence type="predicted"/>
<organism evidence="1 2">
    <name type="scientific">Candidatus Amunia macphersoniae</name>
    <dbReference type="NCBI Taxonomy" id="3127014"/>
    <lineage>
        <taxon>Bacteria</taxon>
        <taxon>Bacillati</taxon>
        <taxon>Candidatus Dormiibacterota</taxon>
        <taxon>Candidatus Dormibacteria</taxon>
        <taxon>Candidatus Aeolococcales</taxon>
        <taxon>Candidatus Aeolococcaceae</taxon>
        <taxon>Candidatus Amunia</taxon>
    </lineage>
</organism>
<dbReference type="Proteomes" id="UP000614410">
    <property type="component" value="Unassembled WGS sequence"/>
</dbReference>
<evidence type="ECO:0000313" key="2">
    <source>
        <dbReference type="Proteomes" id="UP000614410"/>
    </source>
</evidence>
<evidence type="ECO:0000313" key="1">
    <source>
        <dbReference type="EMBL" id="MBJ7607892.1"/>
    </source>
</evidence>
<dbReference type="EMBL" id="JAEKNN010000003">
    <property type="protein sequence ID" value="MBJ7607892.1"/>
    <property type="molecule type" value="Genomic_DNA"/>
</dbReference>
<reference evidence="1 2" key="1">
    <citation type="submission" date="2020-10" db="EMBL/GenBank/DDBJ databases">
        <title>Ca. Dormibacterota MAGs.</title>
        <authorList>
            <person name="Montgomery K."/>
        </authorList>
    </citation>
    <scope>NUCLEOTIDE SEQUENCE [LARGE SCALE GENOMIC DNA]</scope>
    <source>
        <strain evidence="1">Mitchell_Peninsula_5</strain>
    </source>
</reference>
<name>A0A934KML1_9BACT</name>
<accession>A0A934KML1</accession>